<gene>
    <name evidence="3" type="ORF">AAL_04375</name>
</gene>
<dbReference type="AlphaFoldDB" id="A0A168C322"/>
<organism evidence="3 4">
    <name type="scientific">Moelleriella libera RCEF 2490</name>
    <dbReference type="NCBI Taxonomy" id="1081109"/>
    <lineage>
        <taxon>Eukaryota</taxon>
        <taxon>Fungi</taxon>
        <taxon>Dikarya</taxon>
        <taxon>Ascomycota</taxon>
        <taxon>Pezizomycotina</taxon>
        <taxon>Sordariomycetes</taxon>
        <taxon>Hypocreomycetidae</taxon>
        <taxon>Hypocreales</taxon>
        <taxon>Clavicipitaceae</taxon>
        <taxon>Moelleriella</taxon>
    </lineage>
</organism>
<keyword evidence="3" id="KW-0808">Transferase</keyword>
<name>A0A168C322_9HYPO</name>
<dbReference type="Pfam" id="PF00155">
    <property type="entry name" value="Aminotran_1_2"/>
    <property type="match status" value="1"/>
</dbReference>
<dbReference type="PANTHER" id="PTHR43795:SF39">
    <property type="entry name" value="AMINOTRANSFERASE CLASS I_CLASSII DOMAIN-CONTAINING PROTEIN"/>
    <property type="match status" value="1"/>
</dbReference>
<protein>
    <submittedName>
        <fullName evidence="3">Pyridoxal phosphate-dependent transferase, major domain protein</fullName>
    </submittedName>
</protein>
<dbReference type="EMBL" id="AZGY01000008">
    <property type="protein sequence ID" value="KZZ96079.1"/>
    <property type="molecule type" value="Genomic_DNA"/>
</dbReference>
<accession>A0A168C322</accession>
<comment type="caution">
    <text evidence="3">The sequence shown here is derived from an EMBL/GenBank/DDBJ whole genome shotgun (WGS) entry which is preliminary data.</text>
</comment>
<dbReference type="InterPro" id="IPR015422">
    <property type="entry name" value="PyrdxlP-dep_Trfase_small"/>
</dbReference>
<dbReference type="GO" id="GO:0008483">
    <property type="term" value="F:transaminase activity"/>
    <property type="evidence" value="ECO:0007669"/>
    <property type="project" value="TreeGrafter"/>
</dbReference>
<dbReference type="Gene3D" id="3.40.640.10">
    <property type="entry name" value="Type I PLP-dependent aspartate aminotransferase-like (Major domain)"/>
    <property type="match status" value="1"/>
</dbReference>
<dbReference type="InterPro" id="IPR015421">
    <property type="entry name" value="PyrdxlP-dep_Trfase_major"/>
</dbReference>
<dbReference type="InterPro" id="IPR015424">
    <property type="entry name" value="PyrdxlP-dep_Trfase"/>
</dbReference>
<feature type="domain" description="Aminotransferase class I/classII large" evidence="2">
    <location>
        <begin position="76"/>
        <end position="415"/>
    </location>
</feature>
<dbReference type="Gene3D" id="3.90.1150.10">
    <property type="entry name" value="Aspartate Aminotransferase, domain 1"/>
    <property type="match status" value="1"/>
</dbReference>
<dbReference type="OrthoDB" id="7042322at2759"/>
<dbReference type="GO" id="GO:0030170">
    <property type="term" value="F:pyridoxal phosphate binding"/>
    <property type="evidence" value="ECO:0007669"/>
    <property type="project" value="InterPro"/>
</dbReference>
<keyword evidence="4" id="KW-1185">Reference proteome</keyword>
<sequence length="422" mass="45927">MDAHLSKRSAASLNRLDLPWRFASAQTYNARTNPDGLISFATAENRLVTSDVQAFVNKTVKCGDAEQLTYGFSAAGGSRFPAALAAHLNEYFRPHEPVRAEHITVTGAATPMHEILAWGVADAGEGILTSRPVYGRFELDFGNRAEVEVVYADTNAENCFDEEVVSRFEDALVKSEAAGTRIRALLIVNPHNPLGRCYPRDTLIALMNFCQSHKIHLISDEIYACSVFDSGESAAPFTSVLSICNDGLIDTELLHVTYGLSKDFGCAGLRVGAIITRSKAVEAAVRAVLRFHNPAGPSLAIGAAMLEDRKWCREFIAASRARLAEAYAVATKGLQDIGVAYLPGSNAGLFLWVDLSPYLPEDLDGELNAEFALAKKLQSKGVFLHPREEHSLTPGWFRLVYTQDADIVKEGIKRIGAAIVVL</sequence>
<dbReference type="InterPro" id="IPR050478">
    <property type="entry name" value="Ethylene_sulfur-biosynth"/>
</dbReference>
<dbReference type="PRINTS" id="PR00753">
    <property type="entry name" value="ACCSYNTHASE"/>
</dbReference>
<dbReference type="InterPro" id="IPR004839">
    <property type="entry name" value="Aminotransferase_I/II_large"/>
</dbReference>
<dbReference type="Proteomes" id="UP000078544">
    <property type="component" value="Unassembled WGS sequence"/>
</dbReference>
<evidence type="ECO:0000313" key="3">
    <source>
        <dbReference type="EMBL" id="KZZ96079.1"/>
    </source>
</evidence>
<proteinExistence type="predicted"/>
<dbReference type="STRING" id="1081109.A0A168C322"/>
<dbReference type="SUPFAM" id="SSF53383">
    <property type="entry name" value="PLP-dependent transferases"/>
    <property type="match status" value="1"/>
</dbReference>
<evidence type="ECO:0000313" key="4">
    <source>
        <dbReference type="Proteomes" id="UP000078544"/>
    </source>
</evidence>
<reference evidence="3 4" key="1">
    <citation type="journal article" date="2016" name="Genome Biol. Evol.">
        <title>Divergent and convergent evolution of fungal pathogenicity.</title>
        <authorList>
            <person name="Shang Y."/>
            <person name="Xiao G."/>
            <person name="Zheng P."/>
            <person name="Cen K."/>
            <person name="Zhan S."/>
            <person name="Wang C."/>
        </authorList>
    </citation>
    <scope>NUCLEOTIDE SEQUENCE [LARGE SCALE GENOMIC DNA]</scope>
    <source>
        <strain evidence="3 4">RCEF 2490</strain>
    </source>
</reference>
<dbReference type="CDD" id="cd00609">
    <property type="entry name" value="AAT_like"/>
    <property type="match status" value="1"/>
</dbReference>
<dbReference type="PANTHER" id="PTHR43795">
    <property type="entry name" value="BIFUNCTIONAL ASPARTATE AMINOTRANSFERASE AND GLUTAMATE/ASPARTATE-PREPHENATE AMINOTRANSFERASE-RELATED"/>
    <property type="match status" value="1"/>
</dbReference>
<dbReference type="GO" id="GO:0006520">
    <property type="term" value="P:amino acid metabolic process"/>
    <property type="evidence" value="ECO:0007669"/>
    <property type="project" value="TreeGrafter"/>
</dbReference>
<evidence type="ECO:0000259" key="2">
    <source>
        <dbReference type="Pfam" id="PF00155"/>
    </source>
</evidence>
<evidence type="ECO:0000256" key="1">
    <source>
        <dbReference type="ARBA" id="ARBA00022898"/>
    </source>
</evidence>
<keyword evidence="1" id="KW-0663">Pyridoxal phosphate</keyword>